<keyword evidence="2" id="KW-1133">Transmembrane helix</keyword>
<protein>
    <submittedName>
        <fullName evidence="3">Phosphatase PAP2 family protein</fullName>
    </submittedName>
</protein>
<dbReference type="Proteomes" id="UP000620874">
    <property type="component" value="Unassembled WGS sequence"/>
</dbReference>
<feature type="transmembrane region" description="Helical" evidence="2">
    <location>
        <begin position="207"/>
        <end position="225"/>
    </location>
</feature>
<dbReference type="RefSeq" id="WP_022038730.1">
    <property type="nucleotide sequence ID" value="NZ_JACSPP010000004.1"/>
</dbReference>
<evidence type="ECO:0000256" key="1">
    <source>
        <dbReference type="SAM" id="MobiDB-lite"/>
    </source>
</evidence>
<reference evidence="3 4" key="1">
    <citation type="submission" date="2020-08" db="EMBL/GenBank/DDBJ databases">
        <title>A Genomic Blueprint of the Chicken Gut Microbiome.</title>
        <authorList>
            <person name="Gilroy R."/>
            <person name="Ravi A."/>
            <person name="Getino M."/>
            <person name="Pursley I."/>
            <person name="Horton D.L."/>
            <person name="Alikhan N.-F."/>
            <person name="Baker D."/>
            <person name="Gharbi K."/>
            <person name="Hall N."/>
            <person name="Watson M."/>
            <person name="Adriaenssens E.M."/>
            <person name="Foster-Nyarko E."/>
            <person name="Jarju S."/>
            <person name="Secka A."/>
            <person name="Antonio M."/>
            <person name="Oren A."/>
            <person name="Chaudhuri R."/>
            <person name="La Ragione R.M."/>
            <person name="Hildebrand F."/>
            <person name="Pallen M.J."/>
        </authorList>
    </citation>
    <scope>NUCLEOTIDE SEQUENCE [LARGE SCALE GENOMIC DNA]</scope>
    <source>
        <strain evidence="3 4">Sa1CVN1</strain>
    </source>
</reference>
<feature type="transmembrane region" description="Helical" evidence="2">
    <location>
        <begin position="66"/>
        <end position="85"/>
    </location>
</feature>
<proteinExistence type="predicted"/>
<organism evidence="3 4">
    <name type="scientific">Phocaeicola intestinalis</name>
    <dbReference type="NCBI Taxonomy" id="2762212"/>
    <lineage>
        <taxon>Bacteria</taxon>
        <taxon>Pseudomonadati</taxon>
        <taxon>Bacteroidota</taxon>
        <taxon>Bacteroidia</taxon>
        <taxon>Bacteroidales</taxon>
        <taxon>Bacteroidaceae</taxon>
        <taxon>Phocaeicola</taxon>
    </lineage>
</organism>
<feature type="region of interest" description="Disordered" evidence="1">
    <location>
        <begin position="1"/>
        <end position="21"/>
    </location>
</feature>
<name>A0ABR8Y546_9BACT</name>
<keyword evidence="2" id="KW-0812">Transmembrane</keyword>
<feature type="transmembrane region" description="Helical" evidence="2">
    <location>
        <begin position="180"/>
        <end position="200"/>
    </location>
</feature>
<sequence length="226" mass="25929">MEDTNIPDQLTYHDPVQRNPKEEKDPWITAARILSAVFTPFMVPFVAFVLLFLFTYLRILPLQYKLIVLAIVYCFTILLPMLSIYLMQKINGWSLHELGKRERRYVPYILTILSYVGCLVTMYRYHLPRYMGGIIVATLLCMVICALINLKWKISTHMASGGMMIGGLLSYSFIFQFNPTWWLCIFILLTGMLGSARIIVRQHTLNEVGGGFLIGLFCGIIGILFI</sequence>
<dbReference type="CDD" id="cd01610">
    <property type="entry name" value="PAP2_like"/>
    <property type="match status" value="1"/>
</dbReference>
<evidence type="ECO:0000256" key="2">
    <source>
        <dbReference type="SAM" id="Phobius"/>
    </source>
</evidence>
<feature type="transmembrane region" description="Helical" evidence="2">
    <location>
        <begin position="33"/>
        <end position="54"/>
    </location>
</feature>
<keyword evidence="4" id="KW-1185">Reference proteome</keyword>
<gene>
    <name evidence="3" type="ORF">H9625_02500</name>
</gene>
<evidence type="ECO:0000313" key="4">
    <source>
        <dbReference type="Proteomes" id="UP000620874"/>
    </source>
</evidence>
<comment type="caution">
    <text evidence="3">The sequence shown here is derived from an EMBL/GenBank/DDBJ whole genome shotgun (WGS) entry which is preliminary data.</text>
</comment>
<accession>A0ABR8Y546</accession>
<feature type="transmembrane region" description="Helical" evidence="2">
    <location>
        <begin position="130"/>
        <end position="150"/>
    </location>
</feature>
<feature type="transmembrane region" description="Helical" evidence="2">
    <location>
        <begin position="157"/>
        <end position="174"/>
    </location>
</feature>
<dbReference type="EMBL" id="JACSPP010000004">
    <property type="protein sequence ID" value="MBD8039331.1"/>
    <property type="molecule type" value="Genomic_DNA"/>
</dbReference>
<feature type="transmembrane region" description="Helical" evidence="2">
    <location>
        <begin position="105"/>
        <end position="124"/>
    </location>
</feature>
<evidence type="ECO:0000313" key="3">
    <source>
        <dbReference type="EMBL" id="MBD8039331.1"/>
    </source>
</evidence>
<keyword evidence="2" id="KW-0472">Membrane</keyword>